<dbReference type="PANTHER" id="PTHR11505">
    <property type="entry name" value="L1 TRANSPOSABLE ELEMENT-RELATED"/>
    <property type="match status" value="1"/>
</dbReference>
<dbReference type="InterPro" id="IPR004244">
    <property type="entry name" value="Transposase_22"/>
</dbReference>
<dbReference type="OMA" id="LENCSHQ"/>
<reference evidence="3" key="3">
    <citation type="submission" date="2025-09" db="UniProtKB">
        <authorList>
            <consortium name="Ensembl"/>
        </authorList>
    </citation>
    <scope>IDENTIFICATION</scope>
</reference>
<dbReference type="Ensembl" id="ENSLACT00000007816.1">
    <property type="protein sequence ID" value="ENSLACP00000007750.1"/>
    <property type="gene ID" value="ENSLACG00000006865.1"/>
</dbReference>
<dbReference type="AlphaFoldDB" id="H3ADM9"/>
<dbReference type="Gene3D" id="1.20.5.300">
    <property type="match status" value="1"/>
</dbReference>
<dbReference type="Proteomes" id="UP000008672">
    <property type="component" value="Unassembled WGS sequence"/>
</dbReference>
<evidence type="ECO:0000256" key="1">
    <source>
        <dbReference type="SAM" id="MobiDB-lite"/>
    </source>
</evidence>
<dbReference type="eggNOG" id="ENOG502SRQ0">
    <property type="taxonomic scope" value="Eukaryota"/>
</dbReference>
<proteinExistence type="predicted"/>
<evidence type="ECO:0000313" key="4">
    <source>
        <dbReference type="Proteomes" id="UP000008672"/>
    </source>
</evidence>
<organism evidence="3 4">
    <name type="scientific">Latimeria chalumnae</name>
    <name type="common">Coelacanth</name>
    <dbReference type="NCBI Taxonomy" id="7897"/>
    <lineage>
        <taxon>Eukaryota</taxon>
        <taxon>Metazoa</taxon>
        <taxon>Chordata</taxon>
        <taxon>Craniata</taxon>
        <taxon>Vertebrata</taxon>
        <taxon>Euteleostomi</taxon>
        <taxon>Coelacanthiformes</taxon>
        <taxon>Coelacanthidae</taxon>
        <taxon>Latimeria</taxon>
    </lineage>
</organism>
<dbReference type="STRING" id="7897.ENSLACP00000007750"/>
<name>H3ADM9_LATCH</name>
<dbReference type="InterPro" id="IPR043636">
    <property type="entry name" value="L1_RRM_dom"/>
</dbReference>
<reference evidence="3" key="2">
    <citation type="submission" date="2025-08" db="UniProtKB">
        <authorList>
            <consortium name="Ensembl"/>
        </authorList>
    </citation>
    <scope>IDENTIFICATION</scope>
</reference>
<dbReference type="Pfam" id="PF02994">
    <property type="entry name" value="Transposase_22"/>
    <property type="match status" value="1"/>
</dbReference>
<keyword evidence="4" id="KW-1185">Reference proteome</keyword>
<dbReference type="SUPFAM" id="SSF57997">
    <property type="entry name" value="Tropomyosin"/>
    <property type="match status" value="1"/>
</dbReference>
<protein>
    <recommendedName>
        <fullName evidence="2">L1 transposable element RRM domain-containing protein</fullName>
    </recommendedName>
</protein>
<dbReference type="Gene3D" id="3.30.70.1820">
    <property type="entry name" value="L1 transposable element, RRM domain"/>
    <property type="match status" value="1"/>
</dbReference>
<dbReference type="GeneTree" id="ENSGT00940000164075"/>
<evidence type="ECO:0000259" key="2">
    <source>
        <dbReference type="Pfam" id="PF02994"/>
    </source>
</evidence>
<dbReference type="EMBL" id="AFYH01175849">
    <property type="status" value="NOT_ANNOTATED_CDS"/>
    <property type="molecule type" value="Genomic_DNA"/>
</dbReference>
<accession>H3ADM9</accession>
<feature type="domain" description="L1 transposable element RRM" evidence="2">
    <location>
        <begin position="100"/>
        <end position="191"/>
    </location>
</feature>
<sequence>FKREVLETSEKTTNPMELMLWDIKQSNSHIEEKLIKVTTTISNMDQKMETFTKRIDEVERWGGDAEDSIQNVDTSIQDLQTKVVWLQEKADDLENCSHQCNLRLVGLPEGEKGKDPVAFLEDWLPSFLNLPDQENKIEIERAHQTFAPRSSDANKPCMILFKLLRFRDKELLLRQAQSLGSLTYKNKPSYLFPDMGAKLFEKRKSFNGVKRLCKYLDIPFALLYPSRLRVDFQGKHLFFSSLLDAKNHLKMASYLESSLPPQEQQPCPFSRSEWQP</sequence>
<feature type="region of interest" description="Disordered" evidence="1">
    <location>
        <begin position="257"/>
        <end position="276"/>
    </location>
</feature>
<dbReference type="InParanoid" id="H3ADM9"/>
<evidence type="ECO:0000313" key="3">
    <source>
        <dbReference type="Ensembl" id="ENSLACP00000007750.1"/>
    </source>
</evidence>
<reference evidence="4" key="1">
    <citation type="submission" date="2011-08" db="EMBL/GenBank/DDBJ databases">
        <title>The draft genome of Latimeria chalumnae.</title>
        <authorList>
            <person name="Di Palma F."/>
            <person name="Alfoldi J."/>
            <person name="Johnson J."/>
            <person name="Berlin A."/>
            <person name="Gnerre S."/>
            <person name="Jaffe D."/>
            <person name="MacCallum I."/>
            <person name="Young S."/>
            <person name="Walker B.J."/>
            <person name="Lander E."/>
            <person name="Lindblad-Toh K."/>
        </authorList>
    </citation>
    <scope>NUCLEOTIDE SEQUENCE [LARGE SCALE GENOMIC DNA]</scope>
    <source>
        <strain evidence="4">Wild caught</strain>
    </source>
</reference>